<dbReference type="InterPro" id="IPR024949">
    <property type="entry name" value="Bet_v_I_allergen"/>
</dbReference>
<dbReference type="FunFam" id="3.30.530.20:FF:000007">
    <property type="entry name" value="Major pollen allergen Bet v 1-A"/>
    <property type="match status" value="1"/>
</dbReference>
<dbReference type="PANTHER" id="PTHR31213:SF201">
    <property type="entry name" value="OS03G0300400 PROTEIN"/>
    <property type="match status" value="1"/>
</dbReference>
<feature type="domain" description="Bet v I/Major latex protein" evidence="2">
    <location>
        <begin position="1"/>
        <end position="155"/>
    </location>
</feature>
<dbReference type="GO" id="GO:0006952">
    <property type="term" value="P:defense response"/>
    <property type="evidence" value="ECO:0007669"/>
    <property type="project" value="InterPro"/>
</dbReference>
<evidence type="ECO:0000313" key="4">
    <source>
        <dbReference type="Proteomes" id="UP000663760"/>
    </source>
</evidence>
<comment type="similarity">
    <text evidence="1">Belongs to the BetVI family.</text>
</comment>
<sequence>MVAGSFTQDIESPIAPARLWKAGILDADVLFPKLLPEVIASIDIIEGDGGVGTIKQCNFTPAVPDQKFVKDRTDVLDGENFVFKYTVVDGGFLGSRISSYSFELSFTVSGAGSKGKLTLSYETADETPLSEEEVGKIIFGSDAMIKALEGYLLANPDAYV</sequence>
<dbReference type="InterPro" id="IPR023393">
    <property type="entry name" value="START-like_dom_sf"/>
</dbReference>
<keyword evidence="4" id="KW-1185">Reference proteome</keyword>
<dbReference type="PANTHER" id="PTHR31213">
    <property type="entry name" value="OS08G0374000 PROTEIN-RELATED"/>
    <property type="match status" value="1"/>
</dbReference>
<evidence type="ECO:0000256" key="1">
    <source>
        <dbReference type="ARBA" id="ARBA00009744"/>
    </source>
</evidence>
<evidence type="ECO:0000259" key="2">
    <source>
        <dbReference type="Pfam" id="PF00407"/>
    </source>
</evidence>
<dbReference type="SUPFAM" id="SSF55961">
    <property type="entry name" value="Bet v1-like"/>
    <property type="match status" value="1"/>
</dbReference>
<dbReference type="Gene3D" id="3.30.530.20">
    <property type="match status" value="1"/>
</dbReference>
<proteinExistence type="inferred from homology"/>
<dbReference type="InterPro" id="IPR050279">
    <property type="entry name" value="Plant_def-hormone_signal"/>
</dbReference>
<dbReference type="Pfam" id="PF00407">
    <property type="entry name" value="Bet_v_1"/>
    <property type="match status" value="1"/>
</dbReference>
<protein>
    <recommendedName>
        <fullName evidence="2">Bet v I/Major latex protein domain-containing protein</fullName>
    </recommendedName>
</protein>
<dbReference type="GO" id="GO:0038023">
    <property type="term" value="F:signaling receptor activity"/>
    <property type="evidence" value="ECO:0007669"/>
    <property type="project" value="InterPro"/>
</dbReference>
<dbReference type="InterPro" id="IPR000916">
    <property type="entry name" value="Bet_v_I/MLP"/>
</dbReference>
<dbReference type="EMBL" id="LR746275">
    <property type="protein sequence ID" value="CAA7406076.1"/>
    <property type="molecule type" value="Genomic_DNA"/>
</dbReference>
<evidence type="ECO:0000313" key="3">
    <source>
        <dbReference type="EMBL" id="CAA7406076.1"/>
    </source>
</evidence>
<dbReference type="GO" id="GO:0009738">
    <property type="term" value="P:abscisic acid-activated signaling pathway"/>
    <property type="evidence" value="ECO:0007669"/>
    <property type="project" value="InterPro"/>
</dbReference>
<dbReference type="GO" id="GO:0004864">
    <property type="term" value="F:protein phosphatase inhibitor activity"/>
    <property type="evidence" value="ECO:0007669"/>
    <property type="project" value="InterPro"/>
</dbReference>
<dbReference type="GO" id="GO:0010427">
    <property type="term" value="F:abscisic acid binding"/>
    <property type="evidence" value="ECO:0007669"/>
    <property type="project" value="InterPro"/>
</dbReference>
<organism evidence="3 4">
    <name type="scientific">Spirodela intermedia</name>
    <name type="common">Intermediate duckweed</name>
    <dbReference type="NCBI Taxonomy" id="51605"/>
    <lineage>
        <taxon>Eukaryota</taxon>
        <taxon>Viridiplantae</taxon>
        <taxon>Streptophyta</taxon>
        <taxon>Embryophyta</taxon>
        <taxon>Tracheophyta</taxon>
        <taxon>Spermatophyta</taxon>
        <taxon>Magnoliopsida</taxon>
        <taxon>Liliopsida</taxon>
        <taxon>Araceae</taxon>
        <taxon>Lemnoideae</taxon>
        <taxon>Spirodela</taxon>
    </lineage>
</organism>
<dbReference type="AlphaFoldDB" id="A0A7I8L8X5"/>
<gene>
    <name evidence="3" type="ORF">SI8410_12016754</name>
</gene>
<dbReference type="PRINTS" id="PR00634">
    <property type="entry name" value="BETALLERGEN"/>
</dbReference>
<reference evidence="3" key="1">
    <citation type="submission" date="2020-02" db="EMBL/GenBank/DDBJ databases">
        <authorList>
            <person name="Scholz U."/>
            <person name="Mascher M."/>
            <person name="Fiebig A."/>
        </authorList>
    </citation>
    <scope>NUCLEOTIDE SEQUENCE</scope>
</reference>
<accession>A0A7I8L8X5</accession>
<dbReference type="Proteomes" id="UP000663760">
    <property type="component" value="Chromosome 12"/>
</dbReference>
<dbReference type="GO" id="GO:0005737">
    <property type="term" value="C:cytoplasm"/>
    <property type="evidence" value="ECO:0007669"/>
    <property type="project" value="TreeGrafter"/>
</dbReference>
<dbReference type="OrthoDB" id="1880172at2759"/>
<name>A0A7I8L8X5_SPIIN</name>
<dbReference type="CDD" id="cd07816">
    <property type="entry name" value="Bet_v1-like"/>
    <property type="match status" value="1"/>
</dbReference>
<dbReference type="GO" id="GO:0005634">
    <property type="term" value="C:nucleus"/>
    <property type="evidence" value="ECO:0007669"/>
    <property type="project" value="TreeGrafter"/>
</dbReference>